<feature type="region of interest" description="Disordered" evidence="1">
    <location>
        <begin position="20"/>
        <end position="48"/>
    </location>
</feature>
<dbReference type="AlphaFoldDB" id="A0AAW1FL39"/>
<reference evidence="2 3" key="1">
    <citation type="journal article" date="2024" name="Genome Biol. Evol.">
        <title>Chromosome-level genome assembly of the viviparous eelpout Zoarces viviparus.</title>
        <authorList>
            <person name="Fuhrmann N."/>
            <person name="Brasseur M.V."/>
            <person name="Bakowski C.E."/>
            <person name="Podsiadlowski L."/>
            <person name="Prost S."/>
            <person name="Krehenwinkel H."/>
            <person name="Mayer C."/>
        </authorList>
    </citation>
    <scope>NUCLEOTIDE SEQUENCE [LARGE SCALE GENOMIC DNA]</scope>
    <source>
        <strain evidence="2">NO-MEL_2022_Ind0_liver</strain>
    </source>
</reference>
<dbReference type="Proteomes" id="UP001488805">
    <property type="component" value="Unassembled WGS sequence"/>
</dbReference>
<evidence type="ECO:0000313" key="2">
    <source>
        <dbReference type="EMBL" id="KAK9535420.1"/>
    </source>
</evidence>
<comment type="caution">
    <text evidence="2">The sequence shown here is derived from an EMBL/GenBank/DDBJ whole genome shotgun (WGS) entry which is preliminary data.</text>
</comment>
<gene>
    <name evidence="2" type="ORF">VZT92_007803</name>
</gene>
<sequence length="69" mass="7651">MLQWAYPSLQYMTTKIAKQTTSSLLSRQDPRSQTRIEPVSRSVGHHPKISPRTVALALGVSALARDSTE</sequence>
<protein>
    <submittedName>
        <fullName evidence="2">Uncharacterized protein</fullName>
    </submittedName>
</protein>
<proteinExistence type="predicted"/>
<evidence type="ECO:0000256" key="1">
    <source>
        <dbReference type="SAM" id="MobiDB-lite"/>
    </source>
</evidence>
<accession>A0AAW1FL39</accession>
<dbReference type="EMBL" id="JBCEZU010000056">
    <property type="protein sequence ID" value="KAK9535420.1"/>
    <property type="molecule type" value="Genomic_DNA"/>
</dbReference>
<name>A0AAW1FL39_ZOAVI</name>
<organism evidence="2 3">
    <name type="scientific">Zoarces viviparus</name>
    <name type="common">Viviparous eelpout</name>
    <name type="synonym">Blennius viviparus</name>
    <dbReference type="NCBI Taxonomy" id="48416"/>
    <lineage>
        <taxon>Eukaryota</taxon>
        <taxon>Metazoa</taxon>
        <taxon>Chordata</taxon>
        <taxon>Craniata</taxon>
        <taxon>Vertebrata</taxon>
        <taxon>Euteleostomi</taxon>
        <taxon>Actinopterygii</taxon>
        <taxon>Neopterygii</taxon>
        <taxon>Teleostei</taxon>
        <taxon>Neoteleostei</taxon>
        <taxon>Acanthomorphata</taxon>
        <taxon>Eupercaria</taxon>
        <taxon>Perciformes</taxon>
        <taxon>Cottioidei</taxon>
        <taxon>Zoarcales</taxon>
        <taxon>Zoarcidae</taxon>
        <taxon>Zoarcinae</taxon>
        <taxon>Zoarces</taxon>
    </lineage>
</organism>
<evidence type="ECO:0000313" key="3">
    <source>
        <dbReference type="Proteomes" id="UP001488805"/>
    </source>
</evidence>
<keyword evidence="3" id="KW-1185">Reference proteome</keyword>